<dbReference type="AlphaFoldDB" id="A0A4Y8IEV1"/>
<dbReference type="InterPro" id="IPR036582">
    <property type="entry name" value="Mao_N_sf"/>
</dbReference>
<feature type="region of interest" description="Disordered" evidence="1">
    <location>
        <begin position="187"/>
        <end position="208"/>
    </location>
</feature>
<dbReference type="Proteomes" id="UP000297975">
    <property type="component" value="Unassembled WGS sequence"/>
</dbReference>
<evidence type="ECO:0008006" key="7">
    <source>
        <dbReference type="Google" id="ProtNLM"/>
    </source>
</evidence>
<gene>
    <name evidence="5" type="ORF">E3U55_15525</name>
</gene>
<feature type="domain" description="Excalibur calcium-binding" evidence="3">
    <location>
        <begin position="289"/>
        <end position="327"/>
    </location>
</feature>
<dbReference type="InterPro" id="IPR012854">
    <property type="entry name" value="Cu_amine_oxidase-like_N"/>
</dbReference>
<proteinExistence type="predicted"/>
<protein>
    <recommendedName>
        <fullName evidence="7">Excalibur calcium-binding domain-containing protein</fullName>
    </recommendedName>
</protein>
<evidence type="ECO:0000313" key="6">
    <source>
        <dbReference type="Proteomes" id="UP000297975"/>
    </source>
</evidence>
<evidence type="ECO:0000259" key="4">
    <source>
        <dbReference type="Pfam" id="PF07833"/>
    </source>
</evidence>
<name>A0A4Y8IEV1_9BACI</name>
<dbReference type="OrthoDB" id="1906360at2"/>
<feature type="domain" description="Copper amine oxidase-like N-terminal" evidence="4">
    <location>
        <begin position="34"/>
        <end position="140"/>
    </location>
</feature>
<feature type="compositionally biased region" description="Basic and acidic residues" evidence="1">
    <location>
        <begin position="290"/>
        <end position="300"/>
    </location>
</feature>
<dbReference type="EMBL" id="SOPW01000023">
    <property type="protein sequence ID" value="TFB13666.1"/>
    <property type="molecule type" value="Genomic_DNA"/>
</dbReference>
<dbReference type="Gene3D" id="3.30.457.10">
    <property type="entry name" value="Copper amine oxidase-like, N-terminal domain"/>
    <property type="match status" value="2"/>
</dbReference>
<dbReference type="Pfam" id="PF05901">
    <property type="entry name" value="Excalibur"/>
    <property type="match status" value="1"/>
</dbReference>
<dbReference type="InterPro" id="IPR008613">
    <property type="entry name" value="Excalibur_Ca-bd_domain"/>
</dbReference>
<feature type="chain" id="PRO_5021237289" description="Excalibur calcium-binding domain-containing protein" evidence="2">
    <location>
        <begin position="25"/>
        <end position="330"/>
    </location>
</feature>
<sequence length="330" mass="35905">MKVIFKLFSSLILLMMLVPSYSFAESNQDITVIIDGETQSYDTEPTIVNNSTTVPMRGIFEELGATIKWDQSTSTVTAIKNEIEISLQIGSTQPIVNGKINDLSVPAQIIDNRTMVPLRFVSESLGADVNWDGEARTITITSTGKNVATYDVILNFPVDRYPETAAHIESSIEAGASAICTIDRADAEDNREESLDGIPTKDGYDRDEWPMAMCDEGGEGASVAYVDPPDNRGAGSWVGNELEAYTDGTRVLFVIDGNVNDDVDHAEGNETDSNVSEYTGPYDPYGQDKNCGDFDTHDDAQAFFEAASGPESDRHRLDRDGNGVACESLP</sequence>
<accession>A0A4Y8IEV1</accession>
<keyword evidence="2" id="KW-0732">Signal</keyword>
<organism evidence="5 6">
    <name type="scientific">Filobacillus milosensis</name>
    <dbReference type="NCBI Taxonomy" id="94137"/>
    <lineage>
        <taxon>Bacteria</taxon>
        <taxon>Bacillati</taxon>
        <taxon>Bacillota</taxon>
        <taxon>Bacilli</taxon>
        <taxon>Bacillales</taxon>
        <taxon>Bacillaceae</taxon>
        <taxon>Filobacillus</taxon>
    </lineage>
</organism>
<evidence type="ECO:0000313" key="5">
    <source>
        <dbReference type="EMBL" id="TFB13666.1"/>
    </source>
</evidence>
<reference evidence="5 6" key="1">
    <citation type="submission" date="2019-03" db="EMBL/GenBank/DDBJ databases">
        <authorList>
            <person name="He R.-H."/>
        </authorList>
    </citation>
    <scope>NUCLEOTIDE SEQUENCE [LARGE SCALE GENOMIC DNA]</scope>
    <source>
        <strain evidence="6">SH 714</strain>
    </source>
</reference>
<dbReference type="Pfam" id="PF07833">
    <property type="entry name" value="Cu_amine_oxidN1"/>
    <property type="match status" value="1"/>
</dbReference>
<keyword evidence="6" id="KW-1185">Reference proteome</keyword>
<dbReference type="SUPFAM" id="SSF55383">
    <property type="entry name" value="Copper amine oxidase, domain N"/>
    <property type="match status" value="1"/>
</dbReference>
<feature type="compositionally biased region" description="Basic and acidic residues" evidence="1">
    <location>
        <begin position="311"/>
        <end position="321"/>
    </location>
</feature>
<feature type="region of interest" description="Disordered" evidence="1">
    <location>
        <begin position="264"/>
        <end position="330"/>
    </location>
</feature>
<evidence type="ECO:0000259" key="3">
    <source>
        <dbReference type="Pfam" id="PF05901"/>
    </source>
</evidence>
<evidence type="ECO:0000256" key="2">
    <source>
        <dbReference type="SAM" id="SignalP"/>
    </source>
</evidence>
<comment type="caution">
    <text evidence="5">The sequence shown here is derived from an EMBL/GenBank/DDBJ whole genome shotgun (WGS) entry which is preliminary data.</text>
</comment>
<evidence type="ECO:0000256" key="1">
    <source>
        <dbReference type="SAM" id="MobiDB-lite"/>
    </source>
</evidence>
<feature type="signal peptide" evidence="2">
    <location>
        <begin position="1"/>
        <end position="24"/>
    </location>
</feature>